<dbReference type="InterPro" id="IPR050679">
    <property type="entry name" value="Bact_HTH_transcr_reg"/>
</dbReference>
<dbReference type="SUPFAM" id="SSF64288">
    <property type="entry name" value="Chorismate lyase-like"/>
    <property type="match status" value="1"/>
</dbReference>
<sequence>MSDGNSWTDISAPYVRPRPGRSDAWAEEAARRGHVGAQQLREVAEVRPAAEVADALGIPSGETVIVRRRLVLLDELPVELADSYYPAAIARGTPLAEARKIRGGAVTLLSGMGYESHRIQEDVHARPATEEERQILQLDPHEWVLVLARLSMSRDGTPFEYSTMTMVARGRHLRYELSI</sequence>
<accession>A0ABV8GCC7</accession>
<keyword evidence="3" id="KW-1185">Reference proteome</keyword>
<dbReference type="PANTHER" id="PTHR44846">
    <property type="entry name" value="MANNOSYL-D-GLYCERATE TRANSPORT/METABOLISM SYSTEM REPRESSOR MNGR-RELATED"/>
    <property type="match status" value="1"/>
</dbReference>
<dbReference type="SMART" id="SM00866">
    <property type="entry name" value="UTRA"/>
    <property type="match status" value="1"/>
</dbReference>
<dbReference type="InterPro" id="IPR011663">
    <property type="entry name" value="UTRA"/>
</dbReference>
<feature type="domain" description="UbiC transcription regulator-associated" evidence="1">
    <location>
        <begin position="31"/>
        <end position="172"/>
    </location>
</feature>
<evidence type="ECO:0000313" key="3">
    <source>
        <dbReference type="Proteomes" id="UP001595851"/>
    </source>
</evidence>
<organism evidence="2 3">
    <name type="scientific">Nonomuraea purpurea</name>
    <dbReference type="NCBI Taxonomy" id="1849276"/>
    <lineage>
        <taxon>Bacteria</taxon>
        <taxon>Bacillati</taxon>
        <taxon>Actinomycetota</taxon>
        <taxon>Actinomycetes</taxon>
        <taxon>Streptosporangiales</taxon>
        <taxon>Streptosporangiaceae</taxon>
        <taxon>Nonomuraea</taxon>
    </lineage>
</organism>
<evidence type="ECO:0000259" key="1">
    <source>
        <dbReference type="SMART" id="SM00866"/>
    </source>
</evidence>
<dbReference type="RefSeq" id="WP_379530634.1">
    <property type="nucleotide sequence ID" value="NZ_JBHSBI010000013.1"/>
</dbReference>
<reference evidence="3" key="1">
    <citation type="journal article" date="2019" name="Int. J. Syst. Evol. Microbiol.">
        <title>The Global Catalogue of Microorganisms (GCM) 10K type strain sequencing project: providing services to taxonomists for standard genome sequencing and annotation.</title>
        <authorList>
            <consortium name="The Broad Institute Genomics Platform"/>
            <consortium name="The Broad Institute Genome Sequencing Center for Infectious Disease"/>
            <person name="Wu L."/>
            <person name="Ma J."/>
        </authorList>
    </citation>
    <scope>NUCLEOTIDE SEQUENCE [LARGE SCALE GENOMIC DNA]</scope>
    <source>
        <strain evidence="3">TBRC 1276</strain>
    </source>
</reference>
<proteinExistence type="predicted"/>
<dbReference type="Pfam" id="PF07702">
    <property type="entry name" value="UTRA"/>
    <property type="match status" value="1"/>
</dbReference>
<dbReference type="EMBL" id="JBHSBI010000013">
    <property type="protein sequence ID" value="MFC4010635.1"/>
    <property type="molecule type" value="Genomic_DNA"/>
</dbReference>
<name>A0ABV8GCC7_9ACTN</name>
<dbReference type="InterPro" id="IPR028978">
    <property type="entry name" value="Chorismate_lyase_/UTRA_dom_sf"/>
</dbReference>
<protein>
    <submittedName>
        <fullName evidence="2">GntR family transcriptional regulator</fullName>
    </submittedName>
</protein>
<gene>
    <name evidence="2" type="ORF">ACFOY2_25635</name>
</gene>
<evidence type="ECO:0000313" key="2">
    <source>
        <dbReference type="EMBL" id="MFC4010635.1"/>
    </source>
</evidence>
<dbReference type="PANTHER" id="PTHR44846:SF17">
    <property type="entry name" value="GNTR-FAMILY TRANSCRIPTIONAL REGULATOR"/>
    <property type="match status" value="1"/>
</dbReference>
<comment type="caution">
    <text evidence="2">The sequence shown here is derived from an EMBL/GenBank/DDBJ whole genome shotgun (WGS) entry which is preliminary data.</text>
</comment>
<dbReference type="Gene3D" id="3.40.1410.10">
    <property type="entry name" value="Chorismate lyase-like"/>
    <property type="match status" value="1"/>
</dbReference>
<dbReference type="Proteomes" id="UP001595851">
    <property type="component" value="Unassembled WGS sequence"/>
</dbReference>